<feature type="compositionally biased region" description="Low complexity" evidence="1">
    <location>
        <begin position="256"/>
        <end position="266"/>
    </location>
</feature>
<feature type="compositionally biased region" description="Low complexity" evidence="1">
    <location>
        <begin position="178"/>
        <end position="202"/>
    </location>
</feature>
<organism evidence="2 3">
    <name type="scientific">Hydnum rufescens UP504</name>
    <dbReference type="NCBI Taxonomy" id="1448309"/>
    <lineage>
        <taxon>Eukaryota</taxon>
        <taxon>Fungi</taxon>
        <taxon>Dikarya</taxon>
        <taxon>Basidiomycota</taxon>
        <taxon>Agaricomycotina</taxon>
        <taxon>Agaricomycetes</taxon>
        <taxon>Cantharellales</taxon>
        <taxon>Hydnaceae</taxon>
        <taxon>Hydnum</taxon>
    </lineage>
</organism>
<evidence type="ECO:0000313" key="2">
    <source>
        <dbReference type="EMBL" id="KAF9507231.1"/>
    </source>
</evidence>
<dbReference type="Proteomes" id="UP000886523">
    <property type="component" value="Unassembled WGS sequence"/>
</dbReference>
<protein>
    <submittedName>
        <fullName evidence="2">Uncharacterized protein</fullName>
    </submittedName>
</protein>
<feature type="compositionally biased region" description="Acidic residues" evidence="1">
    <location>
        <begin position="14"/>
        <end position="27"/>
    </location>
</feature>
<feature type="compositionally biased region" description="Low complexity" evidence="1">
    <location>
        <begin position="320"/>
        <end position="344"/>
    </location>
</feature>
<accession>A0A9P6DLT1</accession>
<name>A0A9P6DLT1_9AGAM</name>
<feature type="compositionally biased region" description="Low complexity" evidence="1">
    <location>
        <begin position="275"/>
        <end position="307"/>
    </location>
</feature>
<feature type="region of interest" description="Disordered" evidence="1">
    <location>
        <begin position="1"/>
        <end position="42"/>
    </location>
</feature>
<comment type="caution">
    <text evidence="2">The sequence shown here is derived from an EMBL/GenBank/DDBJ whole genome shotgun (WGS) entry which is preliminary data.</text>
</comment>
<reference evidence="2" key="1">
    <citation type="journal article" date="2020" name="Nat. Commun.">
        <title>Large-scale genome sequencing of mycorrhizal fungi provides insights into the early evolution of symbiotic traits.</title>
        <authorList>
            <person name="Miyauchi S."/>
            <person name="Kiss E."/>
            <person name="Kuo A."/>
            <person name="Drula E."/>
            <person name="Kohler A."/>
            <person name="Sanchez-Garcia M."/>
            <person name="Morin E."/>
            <person name="Andreopoulos B."/>
            <person name="Barry K.W."/>
            <person name="Bonito G."/>
            <person name="Buee M."/>
            <person name="Carver A."/>
            <person name="Chen C."/>
            <person name="Cichocki N."/>
            <person name="Clum A."/>
            <person name="Culley D."/>
            <person name="Crous P.W."/>
            <person name="Fauchery L."/>
            <person name="Girlanda M."/>
            <person name="Hayes R.D."/>
            <person name="Keri Z."/>
            <person name="LaButti K."/>
            <person name="Lipzen A."/>
            <person name="Lombard V."/>
            <person name="Magnuson J."/>
            <person name="Maillard F."/>
            <person name="Murat C."/>
            <person name="Nolan M."/>
            <person name="Ohm R.A."/>
            <person name="Pangilinan J."/>
            <person name="Pereira M.F."/>
            <person name="Perotto S."/>
            <person name="Peter M."/>
            <person name="Pfister S."/>
            <person name="Riley R."/>
            <person name="Sitrit Y."/>
            <person name="Stielow J.B."/>
            <person name="Szollosi G."/>
            <person name="Zifcakova L."/>
            <person name="Stursova M."/>
            <person name="Spatafora J.W."/>
            <person name="Tedersoo L."/>
            <person name="Vaario L.M."/>
            <person name="Yamada A."/>
            <person name="Yan M."/>
            <person name="Wang P."/>
            <person name="Xu J."/>
            <person name="Bruns T."/>
            <person name="Baldrian P."/>
            <person name="Vilgalys R."/>
            <person name="Dunand C."/>
            <person name="Henrissat B."/>
            <person name="Grigoriev I.V."/>
            <person name="Hibbett D."/>
            <person name="Nagy L.G."/>
            <person name="Martin F.M."/>
        </authorList>
    </citation>
    <scope>NUCLEOTIDE SEQUENCE</scope>
    <source>
        <strain evidence="2">UP504</strain>
    </source>
</reference>
<feature type="region of interest" description="Disordered" evidence="1">
    <location>
        <begin position="403"/>
        <end position="453"/>
    </location>
</feature>
<gene>
    <name evidence="2" type="ORF">BS47DRAFT_1398853</name>
</gene>
<evidence type="ECO:0000256" key="1">
    <source>
        <dbReference type="SAM" id="MobiDB-lite"/>
    </source>
</evidence>
<evidence type="ECO:0000313" key="3">
    <source>
        <dbReference type="Proteomes" id="UP000886523"/>
    </source>
</evidence>
<feature type="region of interest" description="Disordered" evidence="1">
    <location>
        <begin position="177"/>
        <end position="344"/>
    </location>
</feature>
<dbReference type="EMBL" id="MU129088">
    <property type="protein sequence ID" value="KAF9507231.1"/>
    <property type="molecule type" value="Genomic_DNA"/>
</dbReference>
<sequence>MDEALEAKPWFGPDNDEEEAAQEEEDALDRSIQPRRGESNEDFEAQCKVEIIKFKKRKQAAQAKMDVAWKEANELMHRLKGASRKKKGKPSDFDACILEGWRDPNSKSAARNAAKCCKQLRLDKDSGSMSAGSSGSQLPGIMGTHAGSLHVNSLPPEHNIVIGIVGTIEASVPARWMEASPTEATSSTPASTEVTPSTPAPTGVAPSAPVSTEAMPSAPVSTEAMPSTPVPTGVTLSAPVSTEEMPSAPAPTGVMPSAPVSTEVTPSTPPTGAMPSTPVSTEATPSAPAPTGATPSAAPLPSAPVSTEVMPSTPPTGAMPSTPVSTEATPSAPAPTGATPSAAPPIEAMASISTPTETPPIELVPSHTKSVMVEAEPAGVSVPTFPAQNMTPEVIPAETTPPAYLAKSGTVTPEHSESLHNPQALVTDESGFESGRRSPTYSESAHAGCINTR</sequence>
<proteinExistence type="predicted"/>
<keyword evidence="3" id="KW-1185">Reference proteome</keyword>
<dbReference type="AlphaFoldDB" id="A0A9P6DLT1"/>